<dbReference type="Pfam" id="PF05462">
    <property type="entry name" value="Dicty_CAR"/>
    <property type="match status" value="1"/>
</dbReference>
<feature type="transmembrane region" description="Helical" evidence="6">
    <location>
        <begin position="196"/>
        <end position="214"/>
    </location>
</feature>
<evidence type="ECO:0000256" key="1">
    <source>
        <dbReference type="ARBA" id="ARBA00004141"/>
    </source>
</evidence>
<dbReference type="GO" id="GO:0007189">
    <property type="term" value="P:adenylate cyclase-activating G protein-coupled receptor signaling pathway"/>
    <property type="evidence" value="ECO:0007669"/>
    <property type="project" value="TreeGrafter"/>
</dbReference>
<dbReference type="EMBL" id="JADGJW010000556">
    <property type="protein sequence ID" value="KAJ3215265.1"/>
    <property type="molecule type" value="Genomic_DNA"/>
</dbReference>
<dbReference type="InterPro" id="IPR017452">
    <property type="entry name" value="GPCR_Rhodpsn_7TM"/>
</dbReference>
<dbReference type="PROSITE" id="PS50261">
    <property type="entry name" value="G_PROTEIN_RECEP_F2_4"/>
    <property type="match status" value="1"/>
</dbReference>
<evidence type="ECO:0008006" key="11">
    <source>
        <dbReference type="Google" id="ProtNLM"/>
    </source>
</evidence>
<evidence type="ECO:0000256" key="5">
    <source>
        <dbReference type="SAM" id="MobiDB-lite"/>
    </source>
</evidence>
<dbReference type="PANTHER" id="PTHR23112:SF0">
    <property type="entry name" value="TRANSMEMBRANE PROTEIN 116"/>
    <property type="match status" value="1"/>
</dbReference>
<dbReference type="PANTHER" id="PTHR23112">
    <property type="entry name" value="G PROTEIN-COUPLED RECEPTOR 157-RELATED"/>
    <property type="match status" value="1"/>
</dbReference>
<feature type="transmembrane region" description="Helical" evidence="6">
    <location>
        <begin position="234"/>
        <end position="258"/>
    </location>
</feature>
<evidence type="ECO:0000256" key="3">
    <source>
        <dbReference type="ARBA" id="ARBA00022989"/>
    </source>
</evidence>
<dbReference type="AlphaFoldDB" id="A0AAD5XWZ1"/>
<gene>
    <name evidence="9" type="ORF">HK099_006445</name>
</gene>
<evidence type="ECO:0000256" key="4">
    <source>
        <dbReference type="ARBA" id="ARBA00023136"/>
    </source>
</evidence>
<comment type="subcellular location">
    <subcellularLocation>
        <location evidence="1">Membrane</location>
        <topology evidence="1">Multi-pass membrane protein</topology>
    </subcellularLocation>
</comment>
<feature type="compositionally biased region" description="Basic and acidic residues" evidence="5">
    <location>
        <begin position="289"/>
        <end position="303"/>
    </location>
</feature>
<feature type="region of interest" description="Disordered" evidence="5">
    <location>
        <begin position="267"/>
        <end position="303"/>
    </location>
</feature>
<organism evidence="9 10">
    <name type="scientific">Clydaea vesicula</name>
    <dbReference type="NCBI Taxonomy" id="447962"/>
    <lineage>
        <taxon>Eukaryota</taxon>
        <taxon>Fungi</taxon>
        <taxon>Fungi incertae sedis</taxon>
        <taxon>Chytridiomycota</taxon>
        <taxon>Chytridiomycota incertae sedis</taxon>
        <taxon>Chytridiomycetes</taxon>
        <taxon>Lobulomycetales</taxon>
        <taxon>Lobulomycetaceae</taxon>
        <taxon>Clydaea</taxon>
    </lineage>
</organism>
<evidence type="ECO:0000259" key="7">
    <source>
        <dbReference type="PROSITE" id="PS50261"/>
    </source>
</evidence>
<keyword evidence="2 6" id="KW-0812">Transmembrane</keyword>
<sequence>MTYLSIPYPPAAVAKGIISLQDNLQRVATFKDQMETLSTALSWPLRVFKSETFCFIQGALIQYFITATALWTAMIATHCLLAVKLRKPMAVAAAENYKWYHLTVWGISLVMTAVPFAVQDYAAKGAIYADAGIWCWIATPYNDYQVALLYGPMWGVFVYTIVAYTYVAFKIVQARKFVLKSSGGAGKASQNSINRFAFKAFLYCCVFLSAWVPGTINRASALLDDNPMHQVYEFYLAQTIVMPLHGFMNSLIFFFFALTGSMGESTNTTSDQKGSTDLHSPRSMSANNKENDNSYELKKVSYR</sequence>
<dbReference type="GO" id="GO:0007166">
    <property type="term" value="P:cell surface receptor signaling pathway"/>
    <property type="evidence" value="ECO:0007669"/>
    <property type="project" value="InterPro"/>
</dbReference>
<evidence type="ECO:0000256" key="6">
    <source>
        <dbReference type="SAM" id="Phobius"/>
    </source>
</evidence>
<proteinExistence type="predicted"/>
<feature type="transmembrane region" description="Helical" evidence="6">
    <location>
        <begin position="60"/>
        <end position="83"/>
    </location>
</feature>
<keyword evidence="10" id="KW-1185">Reference proteome</keyword>
<dbReference type="GO" id="GO:0005886">
    <property type="term" value="C:plasma membrane"/>
    <property type="evidence" value="ECO:0007669"/>
    <property type="project" value="TreeGrafter"/>
</dbReference>
<dbReference type="InterPro" id="IPR022343">
    <property type="entry name" value="GCR1-cAMP_receptor"/>
</dbReference>
<dbReference type="PROSITE" id="PS50262">
    <property type="entry name" value="G_PROTEIN_RECEP_F1_2"/>
    <property type="match status" value="1"/>
</dbReference>
<evidence type="ECO:0000313" key="9">
    <source>
        <dbReference type="EMBL" id="KAJ3215265.1"/>
    </source>
</evidence>
<dbReference type="PRINTS" id="PR02001">
    <property type="entry name" value="GCR1CAMPR"/>
</dbReference>
<reference evidence="9" key="1">
    <citation type="submission" date="2020-05" db="EMBL/GenBank/DDBJ databases">
        <title>Phylogenomic resolution of chytrid fungi.</title>
        <authorList>
            <person name="Stajich J.E."/>
            <person name="Amses K."/>
            <person name="Simmons R."/>
            <person name="Seto K."/>
            <person name="Myers J."/>
            <person name="Bonds A."/>
            <person name="Quandt C.A."/>
            <person name="Barry K."/>
            <person name="Liu P."/>
            <person name="Grigoriev I."/>
            <person name="Longcore J.E."/>
            <person name="James T.Y."/>
        </authorList>
    </citation>
    <scope>NUCLEOTIDE SEQUENCE</scope>
    <source>
        <strain evidence="9">JEL0476</strain>
    </source>
</reference>
<protein>
    <recommendedName>
        <fullName evidence="11">G-protein coupled receptors family 2 profile 2 domain-containing protein</fullName>
    </recommendedName>
</protein>
<keyword evidence="3 6" id="KW-1133">Transmembrane helix</keyword>
<dbReference type="Proteomes" id="UP001211065">
    <property type="component" value="Unassembled WGS sequence"/>
</dbReference>
<evidence type="ECO:0000256" key="2">
    <source>
        <dbReference type="ARBA" id="ARBA00022692"/>
    </source>
</evidence>
<feature type="domain" description="G-protein coupled receptors family 1 profile" evidence="8">
    <location>
        <begin position="1"/>
        <end position="253"/>
    </location>
</feature>
<feature type="transmembrane region" description="Helical" evidence="6">
    <location>
        <begin position="99"/>
        <end position="118"/>
    </location>
</feature>
<accession>A0AAD5XWZ1</accession>
<feature type="domain" description="G-protein coupled receptors family 2 profile 2" evidence="7">
    <location>
        <begin position="54"/>
        <end position="257"/>
    </location>
</feature>
<keyword evidence="4 6" id="KW-0472">Membrane</keyword>
<evidence type="ECO:0000313" key="10">
    <source>
        <dbReference type="Proteomes" id="UP001211065"/>
    </source>
</evidence>
<dbReference type="SUPFAM" id="SSF81321">
    <property type="entry name" value="Family A G protein-coupled receptor-like"/>
    <property type="match status" value="1"/>
</dbReference>
<name>A0AAD5XWZ1_9FUNG</name>
<dbReference type="Gene3D" id="1.20.1070.10">
    <property type="entry name" value="Rhodopsin 7-helix transmembrane proteins"/>
    <property type="match status" value="1"/>
</dbReference>
<comment type="caution">
    <text evidence="9">The sequence shown here is derived from an EMBL/GenBank/DDBJ whole genome shotgun (WGS) entry which is preliminary data.</text>
</comment>
<evidence type="ECO:0000259" key="8">
    <source>
        <dbReference type="PROSITE" id="PS50262"/>
    </source>
</evidence>
<dbReference type="GO" id="GO:0004930">
    <property type="term" value="F:G protein-coupled receptor activity"/>
    <property type="evidence" value="ECO:0007669"/>
    <property type="project" value="TreeGrafter"/>
</dbReference>
<feature type="transmembrane region" description="Helical" evidence="6">
    <location>
        <begin position="149"/>
        <end position="169"/>
    </location>
</feature>
<dbReference type="InterPro" id="IPR017981">
    <property type="entry name" value="GPCR_2-like_7TM"/>
</dbReference>